<protein>
    <submittedName>
        <fullName evidence="1">Uncharacterized protein</fullName>
    </submittedName>
</protein>
<gene>
    <name evidence="1" type="ORF">MAR_018074</name>
</gene>
<keyword evidence="2" id="KW-1185">Reference proteome</keyword>
<dbReference type="EMBL" id="CP111017">
    <property type="protein sequence ID" value="WAR08116.1"/>
    <property type="molecule type" value="Genomic_DNA"/>
</dbReference>
<evidence type="ECO:0000313" key="1">
    <source>
        <dbReference type="EMBL" id="WAR08116.1"/>
    </source>
</evidence>
<reference evidence="1" key="1">
    <citation type="submission" date="2022-11" db="EMBL/GenBank/DDBJ databases">
        <title>Centuries of genome instability and evolution in soft-shell clam transmissible cancer (bioRxiv).</title>
        <authorList>
            <person name="Hart S.F.M."/>
            <person name="Yonemitsu M.A."/>
            <person name="Giersch R.M."/>
            <person name="Beal B.F."/>
            <person name="Arriagada G."/>
            <person name="Davis B.W."/>
            <person name="Ostrander E.A."/>
            <person name="Goff S.P."/>
            <person name="Metzger M.J."/>
        </authorList>
    </citation>
    <scope>NUCLEOTIDE SEQUENCE</scope>
    <source>
        <strain evidence="1">MELC-2E11</strain>
        <tissue evidence="1">Siphon/mantle</tissue>
    </source>
</reference>
<evidence type="ECO:0000313" key="2">
    <source>
        <dbReference type="Proteomes" id="UP001164746"/>
    </source>
</evidence>
<accession>A0ABY7EH33</accession>
<organism evidence="1 2">
    <name type="scientific">Mya arenaria</name>
    <name type="common">Soft-shell clam</name>
    <dbReference type="NCBI Taxonomy" id="6604"/>
    <lineage>
        <taxon>Eukaryota</taxon>
        <taxon>Metazoa</taxon>
        <taxon>Spiralia</taxon>
        <taxon>Lophotrochozoa</taxon>
        <taxon>Mollusca</taxon>
        <taxon>Bivalvia</taxon>
        <taxon>Autobranchia</taxon>
        <taxon>Heteroconchia</taxon>
        <taxon>Euheterodonta</taxon>
        <taxon>Imparidentia</taxon>
        <taxon>Neoheterodontei</taxon>
        <taxon>Myida</taxon>
        <taxon>Myoidea</taxon>
        <taxon>Myidae</taxon>
        <taxon>Mya</taxon>
    </lineage>
</organism>
<sequence length="204" mass="23109">MEDVIVDFDREKVLAPNAIYSYSGDEPKYFFSSWRDHPIGDGWSFNTLERATAVGQSTYSRALNRKVEWPKPLPVHNAEKNFHKCNPPREQQETAQIHCNRFHTGRYPITYKAHRESHARTSLLKITKNTRLPNACASSPNASMPISTFLMIGDLKNEVNGPGHPEHVEDYPNDTKEGSVRILECVGFLGRLWRDSGNTAATVP</sequence>
<proteinExistence type="predicted"/>
<dbReference type="Proteomes" id="UP001164746">
    <property type="component" value="Chromosome 6"/>
</dbReference>
<name>A0ABY7EH33_MYAAR</name>